<feature type="chain" id="PRO_5047467647" evidence="7">
    <location>
        <begin position="27"/>
        <end position="425"/>
    </location>
</feature>
<evidence type="ECO:0000256" key="2">
    <source>
        <dbReference type="ARBA" id="ARBA00022452"/>
    </source>
</evidence>
<evidence type="ECO:0000256" key="7">
    <source>
        <dbReference type="SAM" id="SignalP"/>
    </source>
</evidence>
<evidence type="ECO:0000313" key="9">
    <source>
        <dbReference type="Proteomes" id="UP000825886"/>
    </source>
</evidence>
<keyword evidence="7" id="KW-0732">Signal</keyword>
<dbReference type="EMBL" id="CP081864">
    <property type="protein sequence ID" value="QZN97041.1"/>
    <property type="molecule type" value="Genomic_DNA"/>
</dbReference>
<keyword evidence="3" id="KW-0812">Transmembrane</keyword>
<keyword evidence="2" id="KW-1134">Transmembrane beta strand</keyword>
<evidence type="ECO:0000256" key="3">
    <source>
        <dbReference type="ARBA" id="ARBA00022692"/>
    </source>
</evidence>
<evidence type="ECO:0000256" key="4">
    <source>
        <dbReference type="ARBA" id="ARBA00023136"/>
    </source>
</evidence>
<keyword evidence="6" id="KW-0175">Coiled coil</keyword>
<evidence type="ECO:0000313" key="8">
    <source>
        <dbReference type="EMBL" id="QZN97041.1"/>
    </source>
</evidence>
<feature type="signal peptide" evidence="7">
    <location>
        <begin position="1"/>
        <end position="26"/>
    </location>
</feature>
<proteinExistence type="predicted"/>
<name>A0ABX9ASN7_9ENTR</name>
<keyword evidence="4" id="KW-0472">Membrane</keyword>
<dbReference type="Gene3D" id="1.20.1600.10">
    <property type="entry name" value="Outer membrane efflux proteins (OEP)"/>
    <property type="match status" value="1"/>
</dbReference>
<dbReference type="SUPFAM" id="SSF56954">
    <property type="entry name" value="Outer membrane efflux proteins (OEP)"/>
    <property type="match status" value="1"/>
</dbReference>
<evidence type="ECO:0000256" key="5">
    <source>
        <dbReference type="ARBA" id="ARBA00023237"/>
    </source>
</evidence>
<evidence type="ECO:0000256" key="1">
    <source>
        <dbReference type="ARBA" id="ARBA00004442"/>
    </source>
</evidence>
<evidence type="ECO:0000256" key="6">
    <source>
        <dbReference type="SAM" id="Coils"/>
    </source>
</evidence>
<comment type="subcellular location">
    <subcellularLocation>
        <location evidence="1">Cell outer membrane</location>
    </subcellularLocation>
</comment>
<gene>
    <name evidence="8" type="ORF">K6K13_06600</name>
</gene>
<dbReference type="InterPro" id="IPR051906">
    <property type="entry name" value="TolC-like"/>
</dbReference>
<reference evidence="8 9" key="1">
    <citation type="submission" date="2021-08" db="EMBL/GenBank/DDBJ databases">
        <title>Culture and genomic analysis of Symbiopectobacterium purcellii sp. nov. gen. nov., isolated from the leafhopper Empoasca decipiens.</title>
        <authorList>
            <person name="Nadal-Jimenez P."/>
            <person name="Siozios S."/>
            <person name="Halliday N."/>
            <person name="Camara M."/>
            <person name="Hurst G.D.D."/>
        </authorList>
    </citation>
    <scope>NUCLEOTIDE SEQUENCE [LARGE SCALE GENOMIC DNA]</scope>
    <source>
        <strain evidence="8 9">SyEd1</strain>
    </source>
</reference>
<protein>
    <submittedName>
        <fullName evidence="8">TolC family protein</fullName>
    </submittedName>
</protein>
<dbReference type="PANTHER" id="PTHR30026:SF21">
    <property type="entry name" value="SLR1270 PROTEIN"/>
    <property type="match status" value="1"/>
</dbReference>
<organism evidence="8 9">
    <name type="scientific">Symbiopectobacterium purcellii</name>
    <dbReference type="NCBI Taxonomy" id="2871826"/>
    <lineage>
        <taxon>Bacteria</taxon>
        <taxon>Pseudomonadati</taxon>
        <taxon>Pseudomonadota</taxon>
        <taxon>Gammaproteobacteria</taxon>
        <taxon>Enterobacterales</taxon>
        <taxon>Enterobacteriaceae</taxon>
    </lineage>
</organism>
<dbReference type="Proteomes" id="UP000825886">
    <property type="component" value="Chromosome"/>
</dbReference>
<feature type="coiled-coil region" evidence="6">
    <location>
        <begin position="181"/>
        <end position="215"/>
    </location>
</feature>
<sequence>MLTLRLQQAGYALPWLFGCVIFTAQATTLDQTLAAAEQYSAEISANHHQVNALNNMADSAMQLPDPKLKVGIENFPVSGANAHRFTRSDMTMQRVGIMQDYVSSTKRERKSDAIRAEARKAEANQDVIRSGLQREASLAWFELALGQHAQDAVERLLSDTQRQLGMQKAGVASGSNSASSVLALQLTVNEMKNQLDNAKRDVAVARSRLKQLTGVDITRVSGDFPVITRLPASQSALIDAIKQHPEIIQAAREADAAKAKSAQSAVAAIPDVGVEVYYGKRADGLEDMGGVMLTVDLPLFKSQRQDKDYAADLSRTYEANDQLTLLTRAHQATLDALIAQYQAAKSIYDRQANEVIPLQRSRLKLLDAEYRTGSSGLAENLDARRALLNSEIEQINAQKALAASWAAIRYLIPQDTKLLPQDTKQ</sequence>
<dbReference type="PANTHER" id="PTHR30026">
    <property type="entry name" value="OUTER MEMBRANE PROTEIN TOLC"/>
    <property type="match status" value="1"/>
</dbReference>
<dbReference type="RefSeq" id="WP_222160051.1">
    <property type="nucleotide sequence ID" value="NZ_CP081864.1"/>
</dbReference>
<accession>A0ABX9ASN7</accession>
<keyword evidence="9" id="KW-1185">Reference proteome</keyword>
<dbReference type="PROSITE" id="PS51257">
    <property type="entry name" value="PROKAR_LIPOPROTEIN"/>
    <property type="match status" value="1"/>
</dbReference>
<keyword evidence="5" id="KW-0998">Cell outer membrane</keyword>